<feature type="compositionally biased region" description="Polar residues" evidence="1">
    <location>
        <begin position="141"/>
        <end position="166"/>
    </location>
</feature>
<proteinExistence type="predicted"/>
<dbReference type="AlphaFoldDB" id="A0A7S1Y197"/>
<sequence>MTTTTRAAAASTTAGGTRLGPFTAMFLPASFLGKGVDFLTQEVRRLQEEELPSEDDAEATGVNAAGGMLVDFPPTVISFETPQPSVAGARTVSSTIQEDEDESESESSSCSSMGEEGDFLCLDDSLSVMDAASILERAETVAQTSSRTSSYQNQPELPPGTGSSSNWSYQSMQLLLRKQQSLLRHPHPHPSSSALVTATRDLARQQQQQRHQQPLHHSSTSISINTIEQEGRVPTQTYLHTLSGTVLNPNAPPVARTTSQHMGFVKNLRKEEEEADQHVLSQQQRYN</sequence>
<gene>
    <name evidence="2" type="ORF">GOCE00092_LOCUS2569</name>
</gene>
<accession>A0A7S1Y197</accession>
<dbReference type="EMBL" id="HBGK01004855">
    <property type="protein sequence ID" value="CAD9273661.1"/>
    <property type="molecule type" value="Transcribed_RNA"/>
</dbReference>
<organism evidence="2">
    <name type="scientific">Grammatophora oceanica</name>
    <dbReference type="NCBI Taxonomy" id="210454"/>
    <lineage>
        <taxon>Eukaryota</taxon>
        <taxon>Sar</taxon>
        <taxon>Stramenopiles</taxon>
        <taxon>Ochrophyta</taxon>
        <taxon>Bacillariophyta</taxon>
        <taxon>Fragilariophyceae</taxon>
        <taxon>Fragilariophycidae</taxon>
        <taxon>Rhabdonematales</taxon>
        <taxon>Grammatophoraceae</taxon>
        <taxon>Grammatophora</taxon>
    </lineage>
</organism>
<name>A0A7S1Y197_9STRA</name>
<feature type="region of interest" description="Disordered" evidence="1">
    <location>
        <begin position="140"/>
        <end position="166"/>
    </location>
</feature>
<reference evidence="2" key="1">
    <citation type="submission" date="2021-01" db="EMBL/GenBank/DDBJ databases">
        <authorList>
            <person name="Corre E."/>
            <person name="Pelletier E."/>
            <person name="Niang G."/>
            <person name="Scheremetjew M."/>
            <person name="Finn R."/>
            <person name="Kale V."/>
            <person name="Holt S."/>
            <person name="Cochrane G."/>
            <person name="Meng A."/>
            <person name="Brown T."/>
            <person name="Cohen L."/>
        </authorList>
    </citation>
    <scope>NUCLEOTIDE SEQUENCE</scope>
    <source>
        <strain evidence="2">CCMP 410</strain>
    </source>
</reference>
<protein>
    <submittedName>
        <fullName evidence="2">Uncharacterized protein</fullName>
    </submittedName>
</protein>
<evidence type="ECO:0000313" key="2">
    <source>
        <dbReference type="EMBL" id="CAD9273661.1"/>
    </source>
</evidence>
<feature type="region of interest" description="Disordered" evidence="1">
    <location>
        <begin position="81"/>
        <end position="116"/>
    </location>
</feature>
<evidence type="ECO:0000256" key="1">
    <source>
        <dbReference type="SAM" id="MobiDB-lite"/>
    </source>
</evidence>